<sequence>MARRVEGRRRAQSIVELAILLPLFLILIAGLTELGFAIATYLSLQDAVREAARFGADGDPCLYADHQEDPRDPGAVCDSPLFMDPVSQRFDEAFRPYGLNAGLGDDLVISAFGIRQDGTLAWRLPRNTPNGWSRFHNQSSRITDAAIAAEIGHFPSKGVLVVEAYYHYRQRLGLFTWIFPEIIPMYASAWMPLPSVDPME</sequence>
<dbReference type="InterPro" id="IPR012495">
    <property type="entry name" value="TadE-like_dom"/>
</dbReference>
<protein>
    <recommendedName>
        <fullName evidence="2">TadE-like domain-containing protein</fullName>
    </recommendedName>
</protein>
<keyword evidence="1" id="KW-1133">Transmembrane helix</keyword>
<dbReference type="Pfam" id="PF07811">
    <property type="entry name" value="TadE"/>
    <property type="match status" value="1"/>
</dbReference>
<dbReference type="AlphaFoldDB" id="A0A2H5Y3L9"/>
<keyword evidence="1" id="KW-0812">Transmembrane</keyword>
<dbReference type="EMBL" id="BEHY01000003">
    <property type="protein sequence ID" value="GBD08024.1"/>
    <property type="molecule type" value="Genomic_DNA"/>
</dbReference>
<organism evidence="3 4">
    <name type="scientific">Candidatus Thermoflexus japonica</name>
    <dbReference type="NCBI Taxonomy" id="2035417"/>
    <lineage>
        <taxon>Bacteria</taxon>
        <taxon>Bacillati</taxon>
        <taxon>Chloroflexota</taxon>
        <taxon>Thermoflexia</taxon>
        <taxon>Thermoflexales</taxon>
        <taxon>Thermoflexaceae</taxon>
        <taxon>Thermoflexus</taxon>
    </lineage>
</organism>
<gene>
    <name evidence="3" type="ORF">HRbin22_00253</name>
</gene>
<feature type="transmembrane region" description="Helical" evidence="1">
    <location>
        <begin position="20"/>
        <end position="44"/>
    </location>
</feature>
<evidence type="ECO:0000313" key="4">
    <source>
        <dbReference type="Proteomes" id="UP000236642"/>
    </source>
</evidence>
<evidence type="ECO:0000313" key="3">
    <source>
        <dbReference type="EMBL" id="GBD08024.1"/>
    </source>
</evidence>
<comment type="caution">
    <text evidence="3">The sequence shown here is derived from an EMBL/GenBank/DDBJ whole genome shotgun (WGS) entry which is preliminary data.</text>
</comment>
<dbReference type="Proteomes" id="UP000236642">
    <property type="component" value="Unassembled WGS sequence"/>
</dbReference>
<accession>A0A2H5Y3L9</accession>
<reference evidence="4" key="1">
    <citation type="submission" date="2017-09" db="EMBL/GenBank/DDBJ databases">
        <title>Metaegenomics of thermophilic ammonia-oxidizing enrichment culture.</title>
        <authorList>
            <person name="Kato S."/>
            <person name="Suzuki K."/>
        </authorList>
    </citation>
    <scope>NUCLEOTIDE SEQUENCE [LARGE SCALE GENOMIC DNA]</scope>
</reference>
<evidence type="ECO:0000256" key="1">
    <source>
        <dbReference type="SAM" id="Phobius"/>
    </source>
</evidence>
<name>A0A2H5Y3L9_9CHLR</name>
<keyword evidence="1" id="KW-0472">Membrane</keyword>
<proteinExistence type="predicted"/>
<evidence type="ECO:0000259" key="2">
    <source>
        <dbReference type="Pfam" id="PF07811"/>
    </source>
</evidence>
<feature type="domain" description="TadE-like" evidence="2">
    <location>
        <begin position="12"/>
        <end position="53"/>
    </location>
</feature>